<dbReference type="Proteomes" id="UP000027601">
    <property type="component" value="Unassembled WGS sequence"/>
</dbReference>
<protein>
    <submittedName>
        <fullName evidence="2">Uncharacterized protein</fullName>
    </submittedName>
</protein>
<reference evidence="2 3" key="1">
    <citation type="journal article" date="2015" name="Microbes Environ.">
        <title>Distribution and evolution of nitrogen fixation genes in the phylum bacteroidetes.</title>
        <authorList>
            <person name="Inoue J."/>
            <person name="Oshima K."/>
            <person name="Suda W."/>
            <person name="Sakamoto M."/>
            <person name="Iino T."/>
            <person name="Noda S."/>
            <person name="Hongoh Y."/>
            <person name="Hattori M."/>
            <person name="Ohkuma M."/>
        </authorList>
    </citation>
    <scope>NUCLEOTIDE SEQUENCE [LARGE SCALE GENOMIC DNA]</scope>
    <source>
        <strain evidence="2 3">JCM 15093</strain>
    </source>
</reference>
<feature type="region of interest" description="Disordered" evidence="1">
    <location>
        <begin position="1"/>
        <end position="27"/>
    </location>
</feature>
<comment type="caution">
    <text evidence="2">The sequence shown here is derived from an EMBL/GenBank/DDBJ whole genome shotgun (WGS) entry which is preliminary data.</text>
</comment>
<dbReference type="EMBL" id="BAJS01000006">
    <property type="protein sequence ID" value="GAK36272.1"/>
    <property type="molecule type" value="Genomic_DNA"/>
</dbReference>
<sequence length="59" mass="7107">MGPEIIVPRQISNQTDEVEHDNSKKKRREQRITFFMRIEYDSYKFGVEYKSNQNNVPNT</sequence>
<gene>
    <name evidence="2" type="ORF">JCM15093_1429</name>
</gene>
<evidence type="ECO:0000313" key="2">
    <source>
        <dbReference type="EMBL" id="GAK36272.1"/>
    </source>
</evidence>
<evidence type="ECO:0000313" key="3">
    <source>
        <dbReference type="Proteomes" id="UP000027601"/>
    </source>
</evidence>
<name>A0A069D1F1_9BACE</name>
<accession>A0A069D1F1</accession>
<proteinExistence type="predicted"/>
<dbReference type="AlphaFoldDB" id="A0A069D1F1"/>
<evidence type="ECO:0000256" key="1">
    <source>
        <dbReference type="SAM" id="MobiDB-lite"/>
    </source>
</evidence>
<keyword evidence="3" id="KW-1185">Reference proteome</keyword>
<organism evidence="2 3">
    <name type="scientific">Bacteroides graminisolvens DSM 19988 = JCM 15093</name>
    <dbReference type="NCBI Taxonomy" id="1121097"/>
    <lineage>
        <taxon>Bacteria</taxon>
        <taxon>Pseudomonadati</taxon>
        <taxon>Bacteroidota</taxon>
        <taxon>Bacteroidia</taxon>
        <taxon>Bacteroidales</taxon>
        <taxon>Bacteroidaceae</taxon>
        <taxon>Bacteroides</taxon>
    </lineage>
</organism>